<feature type="compositionally biased region" description="Acidic residues" evidence="1">
    <location>
        <begin position="562"/>
        <end position="571"/>
    </location>
</feature>
<organism evidence="3 4">
    <name type="scientific">Gnomoniopsis smithogilvyi</name>
    <dbReference type="NCBI Taxonomy" id="1191159"/>
    <lineage>
        <taxon>Eukaryota</taxon>
        <taxon>Fungi</taxon>
        <taxon>Dikarya</taxon>
        <taxon>Ascomycota</taxon>
        <taxon>Pezizomycotina</taxon>
        <taxon>Sordariomycetes</taxon>
        <taxon>Sordariomycetidae</taxon>
        <taxon>Diaporthales</taxon>
        <taxon>Gnomoniaceae</taxon>
        <taxon>Gnomoniopsis</taxon>
    </lineage>
</organism>
<feature type="compositionally biased region" description="Basic and acidic residues" evidence="1">
    <location>
        <begin position="379"/>
        <end position="395"/>
    </location>
</feature>
<proteinExistence type="predicted"/>
<accession>A0A9W9CUT1</accession>
<feature type="compositionally biased region" description="Acidic residues" evidence="1">
    <location>
        <begin position="494"/>
        <end position="506"/>
    </location>
</feature>
<feature type="compositionally biased region" description="Low complexity" evidence="1">
    <location>
        <begin position="484"/>
        <end position="493"/>
    </location>
</feature>
<feature type="compositionally biased region" description="Acidic residues" evidence="1">
    <location>
        <begin position="351"/>
        <end position="362"/>
    </location>
</feature>
<feature type="compositionally biased region" description="Acidic residues" evidence="1">
    <location>
        <begin position="1"/>
        <end position="15"/>
    </location>
</feature>
<feature type="compositionally biased region" description="Acidic residues" evidence="1">
    <location>
        <begin position="588"/>
        <end position="597"/>
    </location>
</feature>
<gene>
    <name evidence="3" type="ORF">N0V93_008475</name>
</gene>
<feature type="compositionally biased region" description="Acidic residues" evidence="1">
    <location>
        <begin position="442"/>
        <end position="453"/>
    </location>
</feature>
<feature type="compositionally biased region" description="Acidic residues" evidence="1">
    <location>
        <begin position="654"/>
        <end position="663"/>
    </location>
</feature>
<feature type="region of interest" description="Disordered" evidence="1">
    <location>
        <begin position="434"/>
        <end position="695"/>
    </location>
</feature>
<feature type="domain" description="2EXR" evidence="2">
    <location>
        <begin position="84"/>
        <end position="175"/>
    </location>
</feature>
<dbReference type="InterPro" id="IPR045518">
    <property type="entry name" value="2EXR"/>
</dbReference>
<evidence type="ECO:0000313" key="4">
    <source>
        <dbReference type="Proteomes" id="UP001140453"/>
    </source>
</evidence>
<feature type="compositionally biased region" description="Acidic residues" evidence="1">
    <location>
        <begin position="467"/>
        <end position="483"/>
    </location>
</feature>
<keyword evidence="4" id="KW-1185">Reference proteome</keyword>
<comment type="caution">
    <text evidence="3">The sequence shown here is derived from an EMBL/GenBank/DDBJ whole genome shotgun (WGS) entry which is preliminary data.</text>
</comment>
<dbReference type="Proteomes" id="UP001140453">
    <property type="component" value="Unassembled WGS sequence"/>
</dbReference>
<protein>
    <recommendedName>
        <fullName evidence="2">2EXR domain-containing protein</fullName>
    </recommendedName>
</protein>
<reference evidence="3" key="1">
    <citation type="submission" date="2022-10" db="EMBL/GenBank/DDBJ databases">
        <title>Tapping the CABI collections for fungal endophytes: first genome assemblies for Collariella, Neodidymelliopsis, Ascochyta clinopodiicola, Didymella pomorum, Didymosphaeria variabile, Neocosmospora piperis and Neocucurbitaria cava.</title>
        <authorList>
            <person name="Hill R."/>
        </authorList>
    </citation>
    <scope>NUCLEOTIDE SEQUENCE</scope>
    <source>
        <strain evidence="3">IMI 355082</strain>
    </source>
</reference>
<feature type="region of interest" description="Disordered" evidence="1">
    <location>
        <begin position="348"/>
        <end position="404"/>
    </location>
</feature>
<sequence>MLQDYSDEDDFDGFSDLEGAQVYIDNDGPEHHSGLYENEVASDSDKESKRYTGFFDDEASEADSDLESETNSEFSSDGLTPNAFHNFMKLPLELREMIWKRFCPDLSTDPRVYELCFSGRWPKFAAWVEDQNAPLRTVLAVHKETRALGHKFAPHLIRLPSNHGVAACHMERDIIMVDWVFDHRYCPGAGELEALNKAAPGLQNLAVRTGVTLFDGGPDLDRLYSLKNVFVSQDTDIIPTRGLTWCLSDKTRSYHVVHYEDVGAGLSEDVDLLFYWPDPEQYGESGERSFSSQTFGDLQFDEEGLAVNPNGERVSDVPGIALNTSNWGYEIARLREWLDPVHEMMRPSVDPWDEESLSETEEQDIRAAQQQERQEEDGGGERLQGDEENEGRKAESSPPRPQRITVWPLARFMFESGMQRIEAMKAWQKPWEEWDSLAGSDNGEEEDWSDEGTPDSLDGFITFGDTIEPETDDDEEEEEEEVLPAELDTNQQDLDLDDSGDEEETSFETGEPPQPRHRIRTVIDSDESSEGEEGVEGEEENTSPQRAGSSNRRSRARPLAVDSEDDDDDDLPQPSRTGSRRGAVITSDSEDDEDGEDAEHQQDGKAKMKEEDSSSSEEEEDVSDEEAAPPPRISLAKRLRMEAAQARAALASDGSDDDEDQEQDGGGGSYDDEEPFDGDGMGIAEEEDEEDEEAW</sequence>
<feature type="compositionally biased region" description="Acidic residues" evidence="1">
    <location>
        <begin position="524"/>
        <end position="541"/>
    </location>
</feature>
<dbReference type="Pfam" id="PF20150">
    <property type="entry name" value="2EXR"/>
    <property type="match status" value="1"/>
</dbReference>
<dbReference type="OrthoDB" id="3501032at2759"/>
<feature type="compositionally biased region" description="Acidic residues" evidence="1">
    <location>
        <begin position="613"/>
        <end position="627"/>
    </location>
</feature>
<feature type="compositionally biased region" description="Basic and acidic residues" evidence="1">
    <location>
        <begin position="598"/>
        <end position="612"/>
    </location>
</feature>
<name>A0A9W9CUT1_9PEZI</name>
<dbReference type="EMBL" id="JAPEVB010000005">
    <property type="protein sequence ID" value="KAJ4387872.1"/>
    <property type="molecule type" value="Genomic_DNA"/>
</dbReference>
<feature type="compositionally biased region" description="Low complexity" evidence="1">
    <location>
        <begin position="643"/>
        <end position="653"/>
    </location>
</feature>
<feature type="region of interest" description="Disordered" evidence="1">
    <location>
        <begin position="1"/>
        <end position="47"/>
    </location>
</feature>
<feature type="compositionally biased region" description="Acidic residues" evidence="1">
    <location>
        <begin position="684"/>
        <end position="695"/>
    </location>
</feature>
<dbReference type="AlphaFoldDB" id="A0A9W9CUT1"/>
<evidence type="ECO:0000313" key="3">
    <source>
        <dbReference type="EMBL" id="KAJ4387872.1"/>
    </source>
</evidence>
<evidence type="ECO:0000259" key="2">
    <source>
        <dbReference type="Pfam" id="PF20150"/>
    </source>
</evidence>
<evidence type="ECO:0000256" key="1">
    <source>
        <dbReference type="SAM" id="MobiDB-lite"/>
    </source>
</evidence>